<dbReference type="EMBL" id="FQXU01000006">
    <property type="protein sequence ID" value="SHI13906.1"/>
    <property type="molecule type" value="Genomic_DNA"/>
</dbReference>
<dbReference type="SMART" id="SM00793">
    <property type="entry name" value="AgrB"/>
    <property type="match status" value="1"/>
</dbReference>
<evidence type="ECO:0000256" key="6">
    <source>
        <dbReference type="ARBA" id="ARBA00022989"/>
    </source>
</evidence>
<feature type="transmembrane region" description="Helical" evidence="8">
    <location>
        <begin position="81"/>
        <end position="97"/>
    </location>
</feature>
<keyword evidence="1" id="KW-1003">Cell membrane</keyword>
<gene>
    <name evidence="9" type="ORF">SAMN02745941_02209</name>
</gene>
<feature type="transmembrane region" description="Helical" evidence="8">
    <location>
        <begin position="142"/>
        <end position="160"/>
    </location>
</feature>
<evidence type="ECO:0000256" key="3">
    <source>
        <dbReference type="ARBA" id="ARBA00022670"/>
    </source>
</evidence>
<sequence>MRKLISITAQYISKVNNYTKDQEQQVEYALKVFVFEALKTIGTFAIFWLIGKPIYALVAIITMITTKPFIGGYHEDSQIKCFFSTVFIIGSVIYLSYNVDINLLGKLILGIVSLYCIWNQAPIVNSAMPITREDLLIKNRNIGIILSSVFIIIALIFYRLEVVSNTITWMMIFQALLMFNKRKSNQ</sequence>
<evidence type="ECO:0000256" key="5">
    <source>
        <dbReference type="ARBA" id="ARBA00022801"/>
    </source>
</evidence>
<accession>A0A1M5YPG8</accession>
<feature type="transmembrane region" description="Helical" evidence="8">
    <location>
        <begin position="54"/>
        <end position="74"/>
    </location>
</feature>
<dbReference type="AlphaFoldDB" id="A0A1M5YPG8"/>
<evidence type="ECO:0000256" key="1">
    <source>
        <dbReference type="ARBA" id="ARBA00022475"/>
    </source>
</evidence>
<proteinExistence type="predicted"/>
<dbReference type="Proteomes" id="UP000184241">
    <property type="component" value="Unassembled WGS sequence"/>
</dbReference>
<keyword evidence="7 8" id="KW-0472">Membrane</keyword>
<feature type="transmembrane region" description="Helical" evidence="8">
    <location>
        <begin position="103"/>
        <end position="121"/>
    </location>
</feature>
<dbReference type="GO" id="GO:0006508">
    <property type="term" value="P:proteolysis"/>
    <property type="evidence" value="ECO:0007669"/>
    <property type="project" value="UniProtKB-KW"/>
</dbReference>
<dbReference type="GO" id="GO:0016020">
    <property type="term" value="C:membrane"/>
    <property type="evidence" value="ECO:0007669"/>
    <property type="project" value="InterPro"/>
</dbReference>
<dbReference type="Pfam" id="PF04647">
    <property type="entry name" value="AgrB"/>
    <property type="match status" value="1"/>
</dbReference>
<dbReference type="InterPro" id="IPR006741">
    <property type="entry name" value="AgrB"/>
</dbReference>
<keyword evidence="4 8" id="KW-0812">Transmembrane</keyword>
<protein>
    <submittedName>
        <fullName evidence="9">Accessory gene regulator B</fullName>
    </submittedName>
</protein>
<keyword evidence="2" id="KW-0673">Quorum sensing</keyword>
<keyword evidence="5" id="KW-0378">Hydrolase</keyword>
<reference evidence="9 10" key="1">
    <citation type="submission" date="2016-11" db="EMBL/GenBank/DDBJ databases">
        <authorList>
            <person name="Jaros S."/>
            <person name="Januszkiewicz K."/>
            <person name="Wedrychowicz H."/>
        </authorList>
    </citation>
    <scope>NUCLEOTIDE SEQUENCE [LARGE SCALE GENOMIC DNA]</scope>
    <source>
        <strain evidence="9 10">DSM 6191</strain>
    </source>
</reference>
<evidence type="ECO:0000313" key="10">
    <source>
        <dbReference type="Proteomes" id="UP000184241"/>
    </source>
</evidence>
<dbReference type="GO" id="GO:0009372">
    <property type="term" value="P:quorum sensing"/>
    <property type="evidence" value="ECO:0007669"/>
    <property type="project" value="UniProtKB-KW"/>
</dbReference>
<evidence type="ECO:0000256" key="4">
    <source>
        <dbReference type="ARBA" id="ARBA00022692"/>
    </source>
</evidence>
<evidence type="ECO:0000256" key="7">
    <source>
        <dbReference type="ARBA" id="ARBA00023136"/>
    </source>
</evidence>
<dbReference type="RefSeq" id="WP_073019422.1">
    <property type="nucleotide sequence ID" value="NZ_FQXU01000006.1"/>
</dbReference>
<name>A0A1M5YPG8_9CLOT</name>
<organism evidence="9 10">
    <name type="scientific">Clostridium intestinale DSM 6191</name>
    <dbReference type="NCBI Taxonomy" id="1121320"/>
    <lineage>
        <taxon>Bacteria</taxon>
        <taxon>Bacillati</taxon>
        <taxon>Bacillota</taxon>
        <taxon>Clostridia</taxon>
        <taxon>Eubacteriales</taxon>
        <taxon>Clostridiaceae</taxon>
        <taxon>Clostridium</taxon>
    </lineage>
</organism>
<evidence type="ECO:0000256" key="2">
    <source>
        <dbReference type="ARBA" id="ARBA00022654"/>
    </source>
</evidence>
<dbReference type="GO" id="GO:0008233">
    <property type="term" value="F:peptidase activity"/>
    <property type="evidence" value="ECO:0007669"/>
    <property type="project" value="UniProtKB-KW"/>
</dbReference>
<evidence type="ECO:0000313" key="9">
    <source>
        <dbReference type="EMBL" id="SHI13906.1"/>
    </source>
</evidence>
<evidence type="ECO:0000256" key="8">
    <source>
        <dbReference type="SAM" id="Phobius"/>
    </source>
</evidence>
<keyword evidence="6 8" id="KW-1133">Transmembrane helix</keyword>
<keyword evidence="3" id="KW-0645">Protease</keyword>